<evidence type="ECO:0008006" key="3">
    <source>
        <dbReference type="Google" id="ProtNLM"/>
    </source>
</evidence>
<proteinExistence type="predicted"/>
<accession>A0A0F9XVU7</accession>
<dbReference type="EMBL" id="LAZR01000026">
    <property type="protein sequence ID" value="KKO03517.1"/>
    <property type="molecule type" value="Genomic_DNA"/>
</dbReference>
<evidence type="ECO:0000313" key="2">
    <source>
        <dbReference type="EMBL" id="KKO03517.1"/>
    </source>
</evidence>
<dbReference type="Gene3D" id="3.30.450.20">
    <property type="entry name" value="PAS domain"/>
    <property type="match status" value="1"/>
</dbReference>
<feature type="transmembrane region" description="Helical" evidence="1">
    <location>
        <begin position="20"/>
        <end position="41"/>
    </location>
</feature>
<keyword evidence="1" id="KW-0812">Transmembrane</keyword>
<keyword evidence="1" id="KW-0472">Membrane</keyword>
<dbReference type="InterPro" id="IPR035965">
    <property type="entry name" value="PAS-like_dom_sf"/>
</dbReference>
<evidence type="ECO:0000256" key="1">
    <source>
        <dbReference type="SAM" id="Phobius"/>
    </source>
</evidence>
<name>A0A0F9XVU7_9ZZZZ</name>
<comment type="caution">
    <text evidence="2">The sequence shown here is derived from an EMBL/GenBank/DDBJ whole genome shotgun (WGS) entry which is preliminary data.</text>
</comment>
<dbReference type="SUPFAM" id="SSF55785">
    <property type="entry name" value="PYP-like sensor domain (PAS domain)"/>
    <property type="match status" value="1"/>
</dbReference>
<organism evidence="2">
    <name type="scientific">marine sediment metagenome</name>
    <dbReference type="NCBI Taxonomy" id="412755"/>
    <lineage>
        <taxon>unclassified sequences</taxon>
        <taxon>metagenomes</taxon>
        <taxon>ecological metagenomes</taxon>
    </lineage>
</organism>
<dbReference type="AlphaFoldDB" id="A0A0F9XVU7"/>
<sequence length="274" mass="30744">MKPLLPITHVPLIRSSKHAFVYIVLTLVVCEAAIMGALHLFDLRGPWVIVLDPILLALMSTPLLYQLLVVPLAEHLRDQRRATARIQRQQKMLEAIFRAAPFGLLLLDKDLTITRVNDVAAKLADKTPSEMTTVQPGEGFNCIHAHDDQQGCGHGEMCQVCPIRNALQSVLEAGQSVRELEVRPTLQLGRSRINPWLEITAVPMPIDGDTHVLATIINIAERKECEERVAQTHREQERINRLMIGREQRVLELKKQVNGLLANMGKNEAYETTA</sequence>
<protein>
    <recommendedName>
        <fullName evidence="3">PAC domain-containing protein</fullName>
    </recommendedName>
</protein>
<gene>
    <name evidence="2" type="ORF">LCGC14_0094420</name>
</gene>
<reference evidence="2" key="1">
    <citation type="journal article" date="2015" name="Nature">
        <title>Complex archaea that bridge the gap between prokaryotes and eukaryotes.</title>
        <authorList>
            <person name="Spang A."/>
            <person name="Saw J.H."/>
            <person name="Jorgensen S.L."/>
            <person name="Zaremba-Niedzwiedzka K."/>
            <person name="Martijn J."/>
            <person name="Lind A.E."/>
            <person name="van Eijk R."/>
            <person name="Schleper C."/>
            <person name="Guy L."/>
            <person name="Ettema T.J."/>
        </authorList>
    </citation>
    <scope>NUCLEOTIDE SEQUENCE</scope>
</reference>
<feature type="transmembrane region" description="Helical" evidence="1">
    <location>
        <begin position="47"/>
        <end position="73"/>
    </location>
</feature>
<keyword evidence="1" id="KW-1133">Transmembrane helix</keyword>